<dbReference type="SUPFAM" id="SSF54631">
    <property type="entry name" value="CBS-domain pair"/>
    <property type="match status" value="1"/>
</dbReference>
<gene>
    <name evidence="3" type="ORF">FOB44_13985</name>
    <name evidence="2" type="ORF">OK18_08025</name>
</gene>
<dbReference type="EMBL" id="CP050995">
    <property type="protein sequence ID" value="QIY91695.1"/>
    <property type="molecule type" value="Genomic_DNA"/>
</dbReference>
<dbReference type="PATRIC" id="fig|1324352.5.peg.1682"/>
<accession>A0A0G3M6C5</accession>
<dbReference type="InterPro" id="IPR046342">
    <property type="entry name" value="CBS_dom_sf"/>
</dbReference>
<dbReference type="Pfam" id="PF00571">
    <property type="entry name" value="CBS"/>
    <property type="match status" value="1"/>
</dbReference>
<evidence type="ECO:0000259" key="1">
    <source>
        <dbReference type="Pfam" id="PF00571"/>
    </source>
</evidence>
<dbReference type="Proteomes" id="UP000035213">
    <property type="component" value="Chromosome"/>
</dbReference>
<protein>
    <submittedName>
        <fullName evidence="2">Acetoin utilization protein</fullName>
    </submittedName>
    <submittedName>
        <fullName evidence="3">CBS domain-containing protein</fullName>
    </submittedName>
</protein>
<proteinExistence type="predicted"/>
<sequence length="217" mass="25346">MFIKDYISKDFPCFSLSDSIESARNMLEDFGYSHIFIKKSHHFYGAIAQDFLYEEDGGTLKDLEHQIERFAILEDSNIMDSIRLFYTFSSNVIPVINKNEKYLGYITCEDIFQDLSRYPLFSESGAILTIEAPARKYSMTEIANIVESNNSKFYGGFISFMSDEVIHVTIKISNENLASIDATFDRYDYRIVEKYYSDEKTDLFKDRFGFLQKFIEI</sequence>
<dbReference type="InterPro" id="IPR000644">
    <property type="entry name" value="CBS_dom"/>
</dbReference>
<dbReference type="Proteomes" id="UP000501570">
    <property type="component" value="Chromosome"/>
</dbReference>
<dbReference type="STRING" id="1324352.OK18_08025"/>
<feature type="domain" description="CBS" evidence="1">
    <location>
        <begin position="71"/>
        <end position="114"/>
    </location>
</feature>
<dbReference type="KEGG" id="cgn:OK18_08025"/>
<dbReference type="AlphaFoldDB" id="A0A0G3M6C5"/>
<evidence type="ECO:0000313" key="2">
    <source>
        <dbReference type="EMBL" id="AKK72582.1"/>
    </source>
</evidence>
<keyword evidence="5" id="KW-1185">Reference proteome</keyword>
<name>A0A0G3M6C5_CHRGL</name>
<dbReference type="RefSeq" id="WP_050021725.1">
    <property type="nucleotide sequence ID" value="NZ_CP009928.1"/>
</dbReference>
<reference evidence="3 5" key="2">
    <citation type="submission" date="2019-09" db="EMBL/GenBank/DDBJ databases">
        <title>FDA dAtabase for Regulatory Grade micrObial Sequences (FDA-ARGOS): Supporting development and validation of Infectious Disease Dx tests.</title>
        <authorList>
            <person name="Sciortino C."/>
            <person name="Tallon L."/>
            <person name="Sadzewicz L."/>
            <person name="Vavikolanu K."/>
            <person name="Mehta A."/>
            <person name="Aluvathingal J."/>
            <person name="Nadendla S."/>
            <person name="Nandy P."/>
            <person name="Geyer C."/>
            <person name="Yan Y."/>
            <person name="Sichtig H."/>
        </authorList>
    </citation>
    <scope>NUCLEOTIDE SEQUENCE [LARGE SCALE GENOMIC DNA]</scope>
    <source>
        <strain evidence="3 5">FDAARGOS_636</strain>
    </source>
</reference>
<organism evidence="2 4">
    <name type="scientific">Chryseobacterium gallinarum</name>
    <dbReference type="NCBI Taxonomy" id="1324352"/>
    <lineage>
        <taxon>Bacteria</taxon>
        <taxon>Pseudomonadati</taxon>
        <taxon>Bacteroidota</taxon>
        <taxon>Flavobacteriia</taxon>
        <taxon>Flavobacteriales</taxon>
        <taxon>Weeksellaceae</taxon>
        <taxon>Chryseobacterium group</taxon>
        <taxon>Chryseobacterium</taxon>
    </lineage>
</organism>
<dbReference type="OrthoDB" id="1523762at2"/>
<evidence type="ECO:0000313" key="5">
    <source>
        <dbReference type="Proteomes" id="UP000501570"/>
    </source>
</evidence>
<reference evidence="2 4" key="1">
    <citation type="submission" date="2014-11" db="EMBL/GenBank/DDBJ databases">
        <authorList>
            <person name="Park G.-S."/>
            <person name="Hong S.-J."/>
            <person name="Jung B.K."/>
            <person name="Khan A.R."/>
            <person name="Kwak Y."/>
            <person name="Shin J.-H."/>
        </authorList>
    </citation>
    <scope>NUCLEOTIDE SEQUENCE [LARGE SCALE GENOMIC DNA]</scope>
    <source>
        <strain evidence="2 4">DSM 27622</strain>
    </source>
</reference>
<evidence type="ECO:0000313" key="4">
    <source>
        <dbReference type="Proteomes" id="UP000035213"/>
    </source>
</evidence>
<dbReference type="Gene3D" id="3.10.580.10">
    <property type="entry name" value="CBS-domain"/>
    <property type="match status" value="1"/>
</dbReference>
<evidence type="ECO:0000313" key="3">
    <source>
        <dbReference type="EMBL" id="QIY91695.1"/>
    </source>
</evidence>
<dbReference type="EMBL" id="CP009928">
    <property type="protein sequence ID" value="AKK72582.1"/>
    <property type="molecule type" value="Genomic_DNA"/>
</dbReference>